<dbReference type="EMBL" id="QLNP01000074">
    <property type="protein sequence ID" value="RAM37312.1"/>
    <property type="molecule type" value="Genomic_DNA"/>
</dbReference>
<evidence type="ECO:0000256" key="1">
    <source>
        <dbReference type="SAM" id="MobiDB-lite"/>
    </source>
</evidence>
<protein>
    <submittedName>
        <fullName evidence="2">Uncharacterized protein</fullName>
    </submittedName>
</protein>
<reference evidence="2 3" key="1">
    <citation type="submission" date="2018-04" db="EMBL/GenBank/DDBJ databases">
        <title>Bacteria isolated from cave deposits of Manipur.</title>
        <authorList>
            <person name="Sahoo D."/>
            <person name="Sarangthem I."/>
            <person name="Nandeibam J."/>
        </authorList>
    </citation>
    <scope>NUCLEOTIDE SEQUENCE [LARGE SCALE GENOMIC DNA]</scope>
    <source>
        <strain evidence="3">mrc11</strain>
    </source>
</reference>
<gene>
    <name evidence="2" type="ORF">DBZ45_10895</name>
</gene>
<comment type="caution">
    <text evidence="2">The sequence shown here is derived from an EMBL/GenBank/DDBJ whole genome shotgun (WGS) entry which is preliminary data.</text>
</comment>
<organism evidence="2 3">
    <name type="scientific">Arthrobacter globiformis</name>
    <dbReference type="NCBI Taxonomy" id="1665"/>
    <lineage>
        <taxon>Bacteria</taxon>
        <taxon>Bacillati</taxon>
        <taxon>Actinomycetota</taxon>
        <taxon>Actinomycetes</taxon>
        <taxon>Micrococcales</taxon>
        <taxon>Micrococcaceae</taxon>
        <taxon>Arthrobacter</taxon>
    </lineage>
</organism>
<dbReference type="Proteomes" id="UP000249166">
    <property type="component" value="Unassembled WGS sequence"/>
</dbReference>
<accession>A0A328HFN3</accession>
<evidence type="ECO:0000313" key="3">
    <source>
        <dbReference type="Proteomes" id="UP000249166"/>
    </source>
</evidence>
<dbReference type="AlphaFoldDB" id="A0A328HFN3"/>
<dbReference type="OrthoDB" id="4953841at2"/>
<feature type="region of interest" description="Disordered" evidence="1">
    <location>
        <begin position="35"/>
        <end position="74"/>
    </location>
</feature>
<name>A0A328HFN3_ARTGO</name>
<proteinExistence type="predicted"/>
<sequence>MTPESADSITLRIWDRSTVERTLENAVQQLAERTRTSKHSIVVTRSGPNTYTASLDPDSLTANENRPATPAATA</sequence>
<evidence type="ECO:0000313" key="2">
    <source>
        <dbReference type="EMBL" id="RAM37312.1"/>
    </source>
</evidence>